<dbReference type="AlphaFoldDB" id="A0A938Y4Z5"/>
<evidence type="ECO:0000313" key="2">
    <source>
        <dbReference type="Proteomes" id="UP000663792"/>
    </source>
</evidence>
<accession>A0A938Y4Z5</accession>
<sequence length="151" mass="16356">MPPMFHVSSVRNRASIQRHGLDWTRMLDAPGIAGSREPEATGVYLVPDRFTAQFFVRLNNTGGPVDVWTVDDVPADDLVVDDCTGFGYVPYRIGRDRLTLHDRDLPPPPPPPVVIDAATGSGRVVGALTITSADGIATEQPLYLYPRGSDG</sequence>
<reference evidence="1" key="1">
    <citation type="submission" date="2021-01" db="EMBL/GenBank/DDBJ databases">
        <title>YIM 132084 draft genome.</title>
        <authorList>
            <person name="An D."/>
        </authorList>
    </citation>
    <scope>NUCLEOTIDE SEQUENCE</scope>
    <source>
        <strain evidence="1">YIM 132084</strain>
    </source>
</reference>
<dbReference type="EMBL" id="JAERWK010000001">
    <property type="protein sequence ID" value="MBM9465855.1"/>
    <property type="molecule type" value="Genomic_DNA"/>
</dbReference>
<organism evidence="1 2">
    <name type="scientific">Nakamurella leprariae</name>
    <dbReference type="NCBI Taxonomy" id="2803911"/>
    <lineage>
        <taxon>Bacteria</taxon>
        <taxon>Bacillati</taxon>
        <taxon>Actinomycetota</taxon>
        <taxon>Actinomycetes</taxon>
        <taxon>Nakamurellales</taxon>
        <taxon>Nakamurellaceae</taxon>
        <taxon>Nakamurella</taxon>
    </lineage>
</organism>
<dbReference type="Proteomes" id="UP000663792">
    <property type="component" value="Unassembled WGS sequence"/>
</dbReference>
<comment type="caution">
    <text evidence="1">The sequence shown here is derived from an EMBL/GenBank/DDBJ whole genome shotgun (WGS) entry which is preliminary data.</text>
</comment>
<dbReference type="RefSeq" id="WP_205258798.1">
    <property type="nucleotide sequence ID" value="NZ_JAERWK010000001.1"/>
</dbReference>
<gene>
    <name evidence="1" type="ORF">JL106_01005</name>
</gene>
<protein>
    <submittedName>
        <fullName evidence="1">Uncharacterized protein</fullName>
    </submittedName>
</protein>
<keyword evidence="2" id="KW-1185">Reference proteome</keyword>
<proteinExistence type="predicted"/>
<evidence type="ECO:0000313" key="1">
    <source>
        <dbReference type="EMBL" id="MBM9465855.1"/>
    </source>
</evidence>
<name>A0A938Y4Z5_9ACTN</name>